<dbReference type="GO" id="GO:0005886">
    <property type="term" value="C:plasma membrane"/>
    <property type="evidence" value="ECO:0007669"/>
    <property type="project" value="UniProtKB-SubCell"/>
</dbReference>
<dbReference type="Pfam" id="PF22997">
    <property type="entry name" value="CHS4"/>
    <property type="match status" value="1"/>
</dbReference>
<evidence type="ECO:0000256" key="4">
    <source>
        <dbReference type="ARBA" id="ARBA00022676"/>
    </source>
</evidence>
<comment type="subcellular location">
    <subcellularLocation>
        <location evidence="1">Cell membrane</location>
        <topology evidence="1">Multi-pass membrane protein</topology>
    </subcellularLocation>
</comment>
<keyword evidence="6 11" id="KW-0812">Transmembrane</keyword>
<dbReference type="CDD" id="cd04190">
    <property type="entry name" value="Chitin_synth_C"/>
    <property type="match status" value="1"/>
</dbReference>
<keyword evidence="9" id="KW-0325">Glycoprotein</keyword>
<feature type="compositionally biased region" description="Basic residues" evidence="10">
    <location>
        <begin position="104"/>
        <end position="113"/>
    </location>
</feature>
<dbReference type="SUPFAM" id="SSF53448">
    <property type="entry name" value="Nucleotide-diphospho-sugar transferases"/>
    <property type="match status" value="1"/>
</dbReference>
<dbReference type="EC" id="2.4.1.16" evidence="2"/>
<keyword evidence="8 11" id="KW-0472">Membrane</keyword>
<keyword evidence="4" id="KW-0328">Glycosyltransferase</keyword>
<evidence type="ECO:0000256" key="6">
    <source>
        <dbReference type="ARBA" id="ARBA00022692"/>
    </source>
</evidence>
<dbReference type="EMBL" id="QEAQ01000003">
    <property type="protein sequence ID" value="TPX62247.1"/>
    <property type="molecule type" value="Genomic_DNA"/>
</dbReference>
<feature type="region of interest" description="Disordered" evidence="10">
    <location>
        <begin position="1082"/>
        <end position="1167"/>
    </location>
</feature>
<evidence type="ECO:0000256" key="8">
    <source>
        <dbReference type="ARBA" id="ARBA00023136"/>
    </source>
</evidence>
<feature type="transmembrane region" description="Helical" evidence="11">
    <location>
        <begin position="421"/>
        <end position="445"/>
    </location>
</feature>
<evidence type="ECO:0000256" key="10">
    <source>
        <dbReference type="SAM" id="MobiDB-lite"/>
    </source>
</evidence>
<feature type="compositionally biased region" description="Low complexity" evidence="10">
    <location>
        <begin position="1150"/>
        <end position="1161"/>
    </location>
</feature>
<protein>
    <recommendedName>
        <fullName evidence="2">chitin synthase</fullName>
        <ecNumber evidence="2">2.4.1.16</ecNumber>
    </recommendedName>
</protein>
<feature type="compositionally biased region" description="Polar residues" evidence="10">
    <location>
        <begin position="1"/>
        <end position="12"/>
    </location>
</feature>
<dbReference type="STRING" id="109895.A0A507EFQ2"/>
<dbReference type="InterPro" id="IPR029044">
    <property type="entry name" value="Nucleotide-diphossugar_trans"/>
</dbReference>
<evidence type="ECO:0000256" key="5">
    <source>
        <dbReference type="ARBA" id="ARBA00022679"/>
    </source>
</evidence>
<dbReference type="InterPro" id="IPR054295">
    <property type="entry name" value="CHS4-like_dom"/>
</dbReference>
<dbReference type="PANTHER" id="PTHR22914:SF41">
    <property type="entry name" value="CHITIN SYNTHASE 7"/>
    <property type="match status" value="1"/>
</dbReference>
<evidence type="ECO:0000256" key="2">
    <source>
        <dbReference type="ARBA" id="ARBA00012543"/>
    </source>
</evidence>
<keyword evidence="7 11" id="KW-1133">Transmembrane helix</keyword>
<feature type="region of interest" description="Disordered" evidence="10">
    <location>
        <begin position="1"/>
        <end position="147"/>
    </location>
</feature>
<feature type="compositionally biased region" description="Low complexity" evidence="10">
    <location>
        <begin position="24"/>
        <end position="35"/>
    </location>
</feature>
<name>A0A507EFQ2_9FUNG</name>
<evidence type="ECO:0000256" key="11">
    <source>
        <dbReference type="SAM" id="Phobius"/>
    </source>
</evidence>
<evidence type="ECO:0000259" key="12">
    <source>
        <dbReference type="Pfam" id="PF22997"/>
    </source>
</evidence>
<dbReference type="GO" id="GO:0006031">
    <property type="term" value="P:chitin biosynthetic process"/>
    <property type="evidence" value="ECO:0007669"/>
    <property type="project" value="TreeGrafter"/>
</dbReference>
<keyword evidence="14" id="KW-1185">Reference proteome</keyword>
<dbReference type="AlphaFoldDB" id="A0A507EFQ2"/>
<accession>A0A507EFQ2</accession>
<evidence type="ECO:0000313" key="14">
    <source>
        <dbReference type="Proteomes" id="UP000318582"/>
    </source>
</evidence>
<feature type="compositionally biased region" description="Polar residues" evidence="10">
    <location>
        <begin position="1082"/>
        <end position="1092"/>
    </location>
</feature>
<keyword evidence="3" id="KW-1003">Cell membrane</keyword>
<evidence type="ECO:0000256" key="1">
    <source>
        <dbReference type="ARBA" id="ARBA00004651"/>
    </source>
</evidence>
<dbReference type="GO" id="GO:0030428">
    <property type="term" value="C:cell septum"/>
    <property type="evidence" value="ECO:0007669"/>
    <property type="project" value="TreeGrafter"/>
</dbReference>
<sequence>MPGNASEDSSQLPEYPAHSHVDPRSSSTFSFSRPPANASHESLHVTTNTPTSNNEGNYNNAGSSPVYTDIFPARRAPDSENPPVSRRRSNAAALRRQNTLSKPERHRSTRRALMRSPSAGPPPARVGATSATAARAHETGNQKPAVELEDSGASAIWTWTARIMTCCFLPPCLRACGQRDKAVQQAWREKVALCMIIVVLCGAVAFLTVGLRRVLCPDSGFQVNIAMFNIQTKEYLPANQDGIVIDGFQYEFGGVQKALSARGFTLNDDRRGTDLSLLFSNVRGSDCAAYYPAGAKCDFPELAGISPASDCASLDWLSGVQRAKRFMDWTDLPIHIDPPHTLTVYNGAVLNLTDYFAGPQRDNRPAVTKLLVESVGKDATYRYVRGPEAHSAIGCLSRGYRVGYVGEERNGCIAAQVIETIALIVIVGVVLCKFFMAVWFHWFGLPSSKVDPVPRPDKRLSRVSARYSMGPNVNNRHSVLGFNMPQTNDLYTIMLVTCYSEGKEGIRSTLDSLAGTDYPDSKKLLFVVADGIITGSGEERSTPDIIVGMMDLEPSAANPEPKSYVAIAHGEKQHNMAKVYAGHYIVGNRRVPMITVVKCGTPMEANQPKPGNRGKRDSQLVIMNFLSRTLFNDRMTALDYEIFSCIHSVATTADKYEAILMVDADTKVAPDSLRHMVNAMRSDVTIMGLCGETRIANKTASLTSAIQVFEYYISHHLGKAFESVFGGVTCLPGCFCMYRIKAPKGDSGTTVPILTNPNIVEEYSENIVDTLHKKNLLLLGEDRFLTTLMLRNFPHRKMVFVPSAICWTIVPDEFKVLLSQRRRWINSTVHNLLELVLVRDLCGTFCFSMQFVVLLELIGTVVLPAAICLTLYLIISAAAYGTAELVPFLMLAAILGLPGLLIAITTRKVVYVAWMIVYLFSLPIWNFVLPVYAYWHFDDFSWGETRKVEGEEREEAHGGKQGRFESRAVVMKKWAEWEKEKQGGPSMKSGEAHRQSVYNKHQSTRIKSMYGVPYGPPMGPAIPSDYNPRKSIGAAPHGAVFPPPPSHPQSNEYWPVQQTTARDSYFPPLLMGGLPRAPMQFPSNAAMSTQSPVDPATFPSPGGIFQQGPPRAAAHGNTRPAAYEMQPRGGSSSASASVESGLDSAHALHSSGSGDSRPSSSKGKERQ</sequence>
<feature type="compositionally biased region" description="Polar residues" evidence="10">
    <location>
        <begin position="44"/>
        <end position="66"/>
    </location>
</feature>
<evidence type="ECO:0000256" key="7">
    <source>
        <dbReference type="ARBA" id="ARBA00022989"/>
    </source>
</evidence>
<dbReference type="Pfam" id="PF03142">
    <property type="entry name" value="Chitin_synth_2"/>
    <property type="match status" value="1"/>
</dbReference>
<feature type="transmembrane region" description="Helical" evidence="11">
    <location>
        <begin position="885"/>
        <end position="904"/>
    </location>
</feature>
<dbReference type="InterPro" id="IPR004835">
    <property type="entry name" value="Chitin_synth"/>
</dbReference>
<feature type="transmembrane region" description="Helical" evidence="11">
    <location>
        <begin position="191"/>
        <end position="211"/>
    </location>
</feature>
<feature type="transmembrane region" description="Helical" evidence="11">
    <location>
        <begin position="911"/>
        <end position="935"/>
    </location>
</feature>
<dbReference type="PANTHER" id="PTHR22914">
    <property type="entry name" value="CHITIN SYNTHASE"/>
    <property type="match status" value="1"/>
</dbReference>
<organism evidence="13 14">
    <name type="scientific">Powellomyces hirtus</name>
    <dbReference type="NCBI Taxonomy" id="109895"/>
    <lineage>
        <taxon>Eukaryota</taxon>
        <taxon>Fungi</taxon>
        <taxon>Fungi incertae sedis</taxon>
        <taxon>Chytridiomycota</taxon>
        <taxon>Chytridiomycota incertae sedis</taxon>
        <taxon>Chytridiomycetes</taxon>
        <taxon>Spizellomycetales</taxon>
        <taxon>Powellomycetaceae</taxon>
        <taxon>Powellomyces</taxon>
    </lineage>
</organism>
<keyword evidence="5" id="KW-0808">Transferase</keyword>
<reference evidence="13 14" key="1">
    <citation type="journal article" date="2019" name="Sci. Rep.">
        <title>Comparative genomics of chytrid fungi reveal insights into the obligate biotrophic and pathogenic lifestyle of Synchytrium endobioticum.</title>
        <authorList>
            <person name="van de Vossenberg B.T.L.H."/>
            <person name="Warris S."/>
            <person name="Nguyen H.D.T."/>
            <person name="van Gent-Pelzer M.P.E."/>
            <person name="Joly D.L."/>
            <person name="van de Geest H.C."/>
            <person name="Bonants P.J.M."/>
            <person name="Smith D.S."/>
            <person name="Levesque C.A."/>
            <person name="van der Lee T.A.J."/>
        </authorList>
    </citation>
    <scope>NUCLEOTIDE SEQUENCE [LARGE SCALE GENOMIC DNA]</scope>
    <source>
        <strain evidence="13 14">CBS 809.83</strain>
    </source>
</reference>
<feature type="domain" description="Chitin synthase 4-like" evidence="12">
    <location>
        <begin position="328"/>
        <end position="404"/>
    </location>
</feature>
<feature type="transmembrane region" description="Helical" evidence="11">
    <location>
        <begin position="857"/>
        <end position="879"/>
    </location>
</feature>
<comment type="caution">
    <text evidence="13">The sequence shown here is derived from an EMBL/GenBank/DDBJ whole genome shotgun (WGS) entry which is preliminary data.</text>
</comment>
<gene>
    <name evidence="13" type="primary">PHI455</name>
    <name evidence="13" type="ORF">PhCBS80983_g00455</name>
</gene>
<proteinExistence type="predicted"/>
<evidence type="ECO:0000256" key="9">
    <source>
        <dbReference type="ARBA" id="ARBA00023180"/>
    </source>
</evidence>
<evidence type="ECO:0000256" key="3">
    <source>
        <dbReference type="ARBA" id="ARBA00022475"/>
    </source>
</evidence>
<dbReference type="Proteomes" id="UP000318582">
    <property type="component" value="Unassembled WGS sequence"/>
</dbReference>
<dbReference type="GO" id="GO:0004100">
    <property type="term" value="F:chitin synthase activity"/>
    <property type="evidence" value="ECO:0007669"/>
    <property type="project" value="UniProtKB-EC"/>
</dbReference>
<evidence type="ECO:0000313" key="13">
    <source>
        <dbReference type="EMBL" id="TPX62247.1"/>
    </source>
</evidence>